<keyword evidence="2" id="KW-0378">Hydrolase</keyword>
<keyword evidence="1" id="KW-0732">Signal</keyword>
<keyword evidence="3" id="KW-1133">Transmembrane helix</keyword>
<dbReference type="PANTHER" id="PTHR11575">
    <property type="entry name" value="5'-NUCLEOTIDASE-RELATED"/>
    <property type="match status" value="1"/>
</dbReference>
<dbReference type="Gene3D" id="3.10.350.10">
    <property type="entry name" value="LysM domain"/>
    <property type="match status" value="1"/>
</dbReference>
<dbReference type="SUPFAM" id="SSF56300">
    <property type="entry name" value="Metallo-dependent phosphatases"/>
    <property type="match status" value="1"/>
</dbReference>
<comment type="caution">
    <text evidence="5">The sequence shown here is derived from an EMBL/GenBank/DDBJ whole genome shotgun (WGS) entry which is preliminary data.</text>
</comment>
<dbReference type="PANTHER" id="PTHR11575:SF24">
    <property type="entry name" value="5'-NUCLEOTIDASE"/>
    <property type="match status" value="1"/>
</dbReference>
<dbReference type="SUPFAM" id="SSF55816">
    <property type="entry name" value="5'-nucleotidase (syn. UDP-sugar hydrolase), C-terminal domain"/>
    <property type="match status" value="1"/>
</dbReference>
<keyword evidence="3" id="KW-0472">Membrane</keyword>
<feature type="domain" description="LysM" evidence="4">
    <location>
        <begin position="583"/>
        <end position="627"/>
    </location>
</feature>
<evidence type="ECO:0000256" key="2">
    <source>
        <dbReference type="RuleBase" id="RU362119"/>
    </source>
</evidence>
<accession>A0A267MMD7</accession>
<dbReference type="InterPro" id="IPR036907">
    <property type="entry name" value="5'-Nucleotdase_C_sf"/>
</dbReference>
<dbReference type="EMBL" id="NIBG01000002">
    <property type="protein sequence ID" value="PAB60597.1"/>
    <property type="molecule type" value="Genomic_DNA"/>
</dbReference>
<dbReference type="InterPro" id="IPR004843">
    <property type="entry name" value="Calcineurin-like_PHP"/>
</dbReference>
<dbReference type="GO" id="GO:0000166">
    <property type="term" value="F:nucleotide binding"/>
    <property type="evidence" value="ECO:0007669"/>
    <property type="project" value="UniProtKB-KW"/>
</dbReference>
<evidence type="ECO:0000256" key="3">
    <source>
        <dbReference type="SAM" id="Phobius"/>
    </source>
</evidence>
<keyword evidence="6" id="KW-1185">Reference proteome</keyword>
<dbReference type="CDD" id="cd00118">
    <property type="entry name" value="LysM"/>
    <property type="match status" value="1"/>
</dbReference>
<dbReference type="GO" id="GO:0016787">
    <property type="term" value="F:hydrolase activity"/>
    <property type="evidence" value="ECO:0007669"/>
    <property type="project" value="UniProtKB-KW"/>
</dbReference>
<comment type="similarity">
    <text evidence="2">Belongs to the 5'-nucleotidase family.</text>
</comment>
<organism evidence="5 6">
    <name type="scientific">Anaeromicrobium sediminis</name>
    <dbReference type="NCBI Taxonomy" id="1478221"/>
    <lineage>
        <taxon>Bacteria</taxon>
        <taxon>Bacillati</taxon>
        <taxon>Bacillota</taxon>
        <taxon>Clostridia</taxon>
        <taxon>Peptostreptococcales</taxon>
        <taxon>Thermotaleaceae</taxon>
        <taxon>Anaeromicrobium</taxon>
    </lineage>
</organism>
<feature type="transmembrane region" description="Helical" evidence="3">
    <location>
        <begin position="6"/>
        <end position="22"/>
    </location>
</feature>
<keyword evidence="2" id="KW-0547">Nucleotide-binding</keyword>
<dbReference type="InterPro" id="IPR006179">
    <property type="entry name" value="5_nucleotidase/apyrase"/>
</dbReference>
<dbReference type="SMART" id="SM00257">
    <property type="entry name" value="LysM"/>
    <property type="match status" value="1"/>
</dbReference>
<keyword evidence="3" id="KW-0812">Transmembrane</keyword>
<dbReference type="GO" id="GO:0009166">
    <property type="term" value="P:nucleotide catabolic process"/>
    <property type="evidence" value="ECO:0007669"/>
    <property type="project" value="InterPro"/>
</dbReference>
<evidence type="ECO:0000313" key="6">
    <source>
        <dbReference type="Proteomes" id="UP000216024"/>
    </source>
</evidence>
<sequence length="630" mass="69217">MLKLVVTYVFFSFIIKKIYYIMNSTRINFFNKRGGIFVKLRRITAMTLLVLMLTLAMFPVGTYAEETKQSTKTTVSEENVSTALDGKTVVDIITINDFHGNVKEDAREKGKNMGMSKVINAVKTYKEKNPNTIFVAAGDNYQGSAMSNLTYGSVVSEMFSALDTKVSAVGNHEFDWGVDKIENWSKDGGFKFLASNIYDTKTNEPVAWAKPYEIIEKDGIKIGFIGLTTVRTAYTTKAENIKGIEFRPVKESAEHWANYLKSEGKADVVLALTHVGSFQDRETGAITGEVVEKGLTSIDNLDGIISAHTHQSVAGHVNGKAIVQGYKYGRALGKMSLVFGENKELEKIDVAVDTLYKRKSELIADTTGDSIYNKYDQKLEPITSKVVGYTATELPHERYSKEPSALGTLICEYLGKAAGTDIAITNGGGIRTSLNAGDVTLGELYEVLPFDNFLVKMDLKGSHIKALLEHGIGNEDIGMVQYSGIDVTYDATKEVGQKISSMKVNGVEVEMDKVYSVATNDFIYNIDNPAKGGDGFDFAGAMNVEISKDDMREAVVKGFAATLDKKVEQKPMVEVKPAAKSKAVYVVKVNDVLWKIGKAHGVDYKEIIKLNNLKNPNVIVPGQKLLIPAM</sequence>
<dbReference type="InterPro" id="IPR036779">
    <property type="entry name" value="LysM_dom_sf"/>
</dbReference>
<protein>
    <recommendedName>
        <fullName evidence="4">LysM domain-containing protein</fullName>
    </recommendedName>
</protein>
<evidence type="ECO:0000259" key="4">
    <source>
        <dbReference type="PROSITE" id="PS51782"/>
    </source>
</evidence>
<dbReference type="PRINTS" id="PR01607">
    <property type="entry name" value="APYRASEFAMLY"/>
</dbReference>
<feature type="transmembrane region" description="Helical" evidence="3">
    <location>
        <begin position="43"/>
        <end position="64"/>
    </location>
</feature>
<dbReference type="InterPro" id="IPR008334">
    <property type="entry name" value="5'-Nucleotdase_C"/>
</dbReference>
<dbReference type="AlphaFoldDB" id="A0A267MMD7"/>
<reference evidence="5 6" key="1">
    <citation type="submission" date="2017-06" db="EMBL/GenBank/DDBJ databases">
        <title>Draft genome sequence of anaerobic fermentative bacterium Anaeromicrobium sediminis DY2726D isolated from West Pacific Ocean sediments.</title>
        <authorList>
            <person name="Zeng X."/>
        </authorList>
    </citation>
    <scope>NUCLEOTIDE SEQUENCE [LARGE SCALE GENOMIC DNA]</scope>
    <source>
        <strain evidence="5 6">DY2726D</strain>
    </source>
</reference>
<evidence type="ECO:0000256" key="1">
    <source>
        <dbReference type="ARBA" id="ARBA00022729"/>
    </source>
</evidence>
<name>A0A267MMD7_9FIRM</name>
<evidence type="ECO:0000313" key="5">
    <source>
        <dbReference type="EMBL" id="PAB60597.1"/>
    </source>
</evidence>
<proteinExistence type="inferred from homology"/>
<dbReference type="Pfam" id="PF01476">
    <property type="entry name" value="LysM"/>
    <property type="match status" value="1"/>
</dbReference>
<dbReference type="Pfam" id="PF00149">
    <property type="entry name" value="Metallophos"/>
    <property type="match status" value="1"/>
</dbReference>
<dbReference type="Proteomes" id="UP000216024">
    <property type="component" value="Unassembled WGS sequence"/>
</dbReference>
<dbReference type="Gene3D" id="3.60.21.10">
    <property type="match status" value="1"/>
</dbReference>
<gene>
    <name evidence="5" type="ORF">CCE28_03375</name>
</gene>
<dbReference type="PROSITE" id="PS51782">
    <property type="entry name" value="LYSM"/>
    <property type="match status" value="1"/>
</dbReference>
<dbReference type="InterPro" id="IPR029052">
    <property type="entry name" value="Metallo-depent_PP-like"/>
</dbReference>
<dbReference type="Pfam" id="PF02872">
    <property type="entry name" value="5_nucleotid_C"/>
    <property type="match status" value="1"/>
</dbReference>
<dbReference type="CDD" id="cd00845">
    <property type="entry name" value="MPP_UshA_N_like"/>
    <property type="match status" value="1"/>
</dbReference>
<dbReference type="InterPro" id="IPR018392">
    <property type="entry name" value="LysM"/>
</dbReference>
<dbReference type="Gene3D" id="3.90.780.10">
    <property type="entry name" value="5'-Nucleotidase, C-terminal domain"/>
    <property type="match status" value="1"/>
</dbReference>
<dbReference type="SUPFAM" id="SSF54106">
    <property type="entry name" value="LysM domain"/>
    <property type="match status" value="1"/>
</dbReference>